<feature type="transmembrane region" description="Helical" evidence="1">
    <location>
        <begin position="452"/>
        <end position="474"/>
    </location>
</feature>
<feature type="transmembrane region" description="Helical" evidence="1">
    <location>
        <begin position="335"/>
        <end position="354"/>
    </location>
</feature>
<protein>
    <recommendedName>
        <fullName evidence="2">DUF6536 domain-containing protein</fullName>
    </recommendedName>
</protein>
<organism evidence="3 4">
    <name type="scientific">Zasmidium cellare</name>
    <name type="common">Wine cellar mold</name>
    <name type="synonym">Racodium cellare</name>
    <dbReference type="NCBI Taxonomy" id="395010"/>
    <lineage>
        <taxon>Eukaryota</taxon>
        <taxon>Fungi</taxon>
        <taxon>Dikarya</taxon>
        <taxon>Ascomycota</taxon>
        <taxon>Pezizomycotina</taxon>
        <taxon>Dothideomycetes</taxon>
        <taxon>Dothideomycetidae</taxon>
        <taxon>Mycosphaerellales</taxon>
        <taxon>Mycosphaerellaceae</taxon>
        <taxon>Zasmidium</taxon>
    </lineage>
</organism>
<keyword evidence="1" id="KW-1133">Transmembrane helix</keyword>
<sequence length="585" mass="64407">MLLGASNYTMQALVAPTRAETDRAHAEGGWLDIGVASIRNLFKIKRHRTILWAVLGLSSMPIHLLYNSAVFETIGANPYIATVASPAWINGGDLSTVVQITIPSSLEQHIPFHESDMRERAMSIRNMFQANLHNTSRVQNLSTQECISTYSPSFVSRNNHVVAITNEVVHTSRTSYFDIQDDDTDEKVWMCADIPGRTYTYTCDPRQINPTNWTIYDRKIDYCLSEVLPQHCKVQFSAYILVVVIFMNAVKSIAMFVAVRGHKDVTLVTIGDAIASYMEAPGEFAQAGCLLGRKDVKRLKKEGQATRARHLYSEPKAYAPVYHARWSKAASQARWLSCLFLIVTALTATGILMFQAGSAFGLGWGTLDLNALLPLKLSGGQGIMYGVLLANTPQLLASFLYVVSNSLLTTLLLGKEWSDFARQRKALRVTTRRGAQRSTYWLQLPYRYSIPLLVILATLHWVISQSLFLARIAYYFDGVPFGQDADVSSVGYSLGPILTAMVIILVSTAALVALGFRKLDPTMPIAGSCSLAIAAACHRPKDDVDAARKPVQWGEVVGEGGNGEVGHCCFTSQPVTSPIPGRLYA</sequence>
<feature type="transmembrane region" description="Helical" evidence="1">
    <location>
        <begin position="395"/>
        <end position="414"/>
    </location>
</feature>
<keyword evidence="1" id="KW-0472">Membrane</keyword>
<dbReference type="EMBL" id="JAXOVC010000007">
    <property type="protein sequence ID" value="KAK4499429.1"/>
    <property type="molecule type" value="Genomic_DNA"/>
</dbReference>
<reference evidence="3 4" key="1">
    <citation type="journal article" date="2023" name="G3 (Bethesda)">
        <title>A chromosome-level genome assembly of Zasmidium syzygii isolated from banana leaves.</title>
        <authorList>
            <person name="van Westerhoven A.C."/>
            <person name="Mehrabi R."/>
            <person name="Talebi R."/>
            <person name="Steentjes M.B.F."/>
            <person name="Corcolon B."/>
            <person name="Chong P.A."/>
            <person name="Kema G.H.J."/>
            <person name="Seidl M.F."/>
        </authorList>
    </citation>
    <scope>NUCLEOTIDE SEQUENCE [LARGE SCALE GENOMIC DNA]</scope>
    <source>
        <strain evidence="3 4">P124</strain>
    </source>
</reference>
<comment type="caution">
    <text evidence="3">The sequence shown here is derived from an EMBL/GenBank/DDBJ whole genome shotgun (WGS) entry which is preliminary data.</text>
</comment>
<feature type="transmembrane region" description="Helical" evidence="1">
    <location>
        <begin position="494"/>
        <end position="516"/>
    </location>
</feature>
<evidence type="ECO:0000313" key="3">
    <source>
        <dbReference type="EMBL" id="KAK4499429.1"/>
    </source>
</evidence>
<accession>A0ABR0ED57</accession>
<dbReference type="Proteomes" id="UP001305779">
    <property type="component" value="Unassembled WGS sequence"/>
</dbReference>
<dbReference type="PANTHER" id="PTHR35395">
    <property type="entry name" value="DUF6536 DOMAIN-CONTAINING PROTEIN"/>
    <property type="match status" value="1"/>
</dbReference>
<dbReference type="Pfam" id="PF20163">
    <property type="entry name" value="DUF6536"/>
    <property type="match status" value="1"/>
</dbReference>
<dbReference type="PANTHER" id="PTHR35395:SF1">
    <property type="entry name" value="DUF6536 DOMAIN-CONTAINING PROTEIN"/>
    <property type="match status" value="1"/>
</dbReference>
<evidence type="ECO:0000259" key="2">
    <source>
        <dbReference type="Pfam" id="PF20163"/>
    </source>
</evidence>
<keyword evidence="4" id="KW-1185">Reference proteome</keyword>
<feature type="domain" description="DUF6536" evidence="2">
    <location>
        <begin position="1"/>
        <end position="88"/>
    </location>
</feature>
<keyword evidence="1" id="KW-0812">Transmembrane</keyword>
<name>A0ABR0ED57_ZASCE</name>
<proteinExistence type="predicted"/>
<gene>
    <name evidence="3" type="ORF">PRZ48_009943</name>
</gene>
<feature type="transmembrane region" description="Helical" evidence="1">
    <location>
        <begin position="236"/>
        <end position="259"/>
    </location>
</feature>
<evidence type="ECO:0000313" key="4">
    <source>
        <dbReference type="Proteomes" id="UP001305779"/>
    </source>
</evidence>
<dbReference type="InterPro" id="IPR046623">
    <property type="entry name" value="DUF6536"/>
</dbReference>
<evidence type="ECO:0000256" key="1">
    <source>
        <dbReference type="SAM" id="Phobius"/>
    </source>
</evidence>